<keyword evidence="2" id="KW-1185">Reference proteome</keyword>
<gene>
    <name evidence="1" type="ORF">QQ91_0004950</name>
</gene>
<organism evidence="1 2">
    <name type="scientific">Lyngbya confervoides BDU141951</name>
    <dbReference type="NCBI Taxonomy" id="1574623"/>
    <lineage>
        <taxon>Bacteria</taxon>
        <taxon>Bacillati</taxon>
        <taxon>Cyanobacteriota</taxon>
        <taxon>Cyanophyceae</taxon>
        <taxon>Oscillatoriophycideae</taxon>
        <taxon>Oscillatoriales</taxon>
        <taxon>Microcoleaceae</taxon>
        <taxon>Lyngbya</taxon>
    </lineage>
</organism>
<protein>
    <submittedName>
        <fullName evidence="1">DUF2288 domain-containing protein</fullName>
    </submittedName>
</protein>
<reference evidence="1 2" key="1">
    <citation type="journal article" date="2015" name="Genome Announc.">
        <title>Draft Genome Sequence of Filamentous Marine Cyanobacterium Lyngbya confervoides Strain BDU141951.</title>
        <authorList>
            <person name="Chandrababunaidu M.M."/>
            <person name="Sen D."/>
            <person name="Tripathy S."/>
        </authorList>
    </citation>
    <scope>NUCLEOTIDE SEQUENCE [LARGE SCALE GENOMIC DNA]</scope>
    <source>
        <strain evidence="1 2">BDU141951</strain>
    </source>
</reference>
<proteinExistence type="predicted"/>
<sequence>MTVPSSSSQPSVASQLAEDLALVSWSDLKPHANRDALVVVHPTLDLVAVATAIAQDQVSQVQHWIQEGLIQKPTLDQLQHWNEQPQTLFPTLIVQPYVLIVANPGS</sequence>
<evidence type="ECO:0000313" key="2">
    <source>
        <dbReference type="Proteomes" id="UP000031561"/>
    </source>
</evidence>
<dbReference type="EMBL" id="JTHE03000034">
    <property type="protein sequence ID" value="MCM1982176.1"/>
    <property type="molecule type" value="Genomic_DNA"/>
</dbReference>
<dbReference type="Pfam" id="PF10052">
    <property type="entry name" value="DUF2288"/>
    <property type="match status" value="1"/>
</dbReference>
<dbReference type="Proteomes" id="UP000031561">
    <property type="component" value="Unassembled WGS sequence"/>
</dbReference>
<comment type="caution">
    <text evidence="1">The sequence shown here is derived from an EMBL/GenBank/DDBJ whole genome shotgun (WGS) entry which is preliminary data.</text>
</comment>
<name>A0ABD4T0C0_9CYAN</name>
<dbReference type="AlphaFoldDB" id="A0ABD4T0C0"/>
<dbReference type="RefSeq" id="WP_166280672.1">
    <property type="nucleotide sequence ID" value="NZ_JTHE03000034.1"/>
</dbReference>
<dbReference type="InterPro" id="IPR018741">
    <property type="entry name" value="DUF2288"/>
</dbReference>
<evidence type="ECO:0000313" key="1">
    <source>
        <dbReference type="EMBL" id="MCM1982176.1"/>
    </source>
</evidence>
<accession>A0ABD4T0C0</accession>